<dbReference type="PROSITE" id="PS50262">
    <property type="entry name" value="G_PROTEIN_RECEP_F1_2"/>
    <property type="match status" value="1"/>
</dbReference>
<keyword evidence="5 9" id="KW-1133">Transmembrane helix</keyword>
<dbReference type="Proteomes" id="UP000186922">
    <property type="component" value="Unassembled WGS sequence"/>
</dbReference>
<feature type="transmembrane region" description="Helical" evidence="9">
    <location>
        <begin position="76"/>
        <end position="93"/>
    </location>
</feature>
<evidence type="ECO:0000259" key="10">
    <source>
        <dbReference type="PROSITE" id="PS50262"/>
    </source>
</evidence>
<feature type="domain" description="G-protein coupled receptors family 1 profile" evidence="10">
    <location>
        <begin position="55"/>
        <end position="349"/>
    </location>
</feature>
<evidence type="ECO:0000256" key="8">
    <source>
        <dbReference type="RuleBase" id="RU000688"/>
    </source>
</evidence>
<feature type="transmembrane region" description="Helical" evidence="9">
    <location>
        <begin position="200"/>
        <end position="225"/>
    </location>
</feature>
<dbReference type="InterPro" id="IPR000276">
    <property type="entry name" value="GPCR_Rhodpsn"/>
</dbReference>
<evidence type="ECO:0000256" key="1">
    <source>
        <dbReference type="ARBA" id="ARBA00004100"/>
    </source>
</evidence>
<evidence type="ECO:0000256" key="5">
    <source>
        <dbReference type="ARBA" id="ARBA00022989"/>
    </source>
</evidence>
<dbReference type="PROSITE" id="PS00237">
    <property type="entry name" value="G_PROTEIN_RECEP_F1_1"/>
    <property type="match status" value="1"/>
</dbReference>
<comment type="similarity">
    <text evidence="8">Belongs to the G-protein coupled receptor 1 family.</text>
</comment>
<dbReference type="EMBL" id="BDGG01000003">
    <property type="protein sequence ID" value="GAU95720.1"/>
    <property type="molecule type" value="Genomic_DNA"/>
</dbReference>
<proteinExistence type="inferred from homology"/>
<feature type="transmembrane region" description="Helical" evidence="9">
    <location>
        <begin position="329"/>
        <end position="352"/>
    </location>
</feature>
<dbReference type="GO" id="GO:0016020">
    <property type="term" value="C:membrane"/>
    <property type="evidence" value="ECO:0007669"/>
    <property type="project" value="UniProtKB-SubCell"/>
</dbReference>
<evidence type="ECO:0000313" key="11">
    <source>
        <dbReference type="EMBL" id="GAU95720.1"/>
    </source>
</evidence>
<evidence type="ECO:0000256" key="3">
    <source>
        <dbReference type="ARBA" id="ARBA00018873"/>
    </source>
</evidence>
<feature type="transmembrane region" description="Helical" evidence="9">
    <location>
        <begin position="159"/>
        <end position="180"/>
    </location>
</feature>
<dbReference type="Pfam" id="PF00001">
    <property type="entry name" value="7tm_1"/>
    <property type="match status" value="1"/>
</dbReference>
<dbReference type="PRINTS" id="PR00237">
    <property type="entry name" value="GPCRRHODOPSN"/>
</dbReference>
<dbReference type="SUPFAM" id="SSF81321">
    <property type="entry name" value="Family A G protein-coupled receptor-like"/>
    <property type="match status" value="1"/>
</dbReference>
<evidence type="ECO:0000256" key="7">
    <source>
        <dbReference type="ARBA" id="ARBA00032251"/>
    </source>
</evidence>
<evidence type="ECO:0000256" key="4">
    <source>
        <dbReference type="ARBA" id="ARBA00022692"/>
    </source>
</evidence>
<feature type="transmembrane region" description="Helical" evidence="9">
    <location>
        <begin position="44"/>
        <end position="64"/>
    </location>
</feature>
<evidence type="ECO:0000256" key="2">
    <source>
        <dbReference type="ARBA" id="ARBA00004370"/>
    </source>
</evidence>
<dbReference type="SMART" id="SM01381">
    <property type="entry name" value="7TM_GPCR_Srsx"/>
    <property type="match status" value="1"/>
</dbReference>
<accession>A0A1D1V477</accession>
<dbReference type="STRING" id="947166.A0A1D1V477"/>
<dbReference type="GO" id="GO:0004997">
    <property type="term" value="F:thyrotropin-releasing hormone receptor activity"/>
    <property type="evidence" value="ECO:0007669"/>
    <property type="project" value="InterPro"/>
</dbReference>
<sequence length="384" mass="43967">MGDKMEELEFEAVPSAEINDTTWLESEGQDSEADWIYRVVSTTLHAFIFVMGLVGNIVLIFVVYKSRNLHTPTYTYLTSLAMADLLLIVTAVPESIAFQNFGHQWLLGETGCALFIFLNFFGINAGSLSLTAFTVERYLVVCWPLLAQKICNLHRTRRIIVLCWIFTLIYSSPWLGLTTVRRSEPHPDLDQCELRLSKELYLAIFSSDLILFYLLPLLVAVIGCYKIARVLRKNAQDFNFDMGLRRPPHSRLSPRISTQSFPPYEQVPEYGMLTRNHRQTQRHDSVQTSKTQGLRMLVVTIVLFAVAWLPFRGLLIYNMTASEQWLDLWFLLFARTMIYLSAAMNPFLYNAINTRFRQTVKSVLFGATTSGRPSARSTHSVSYV</sequence>
<dbReference type="PANTHER" id="PTHR46061">
    <property type="entry name" value="THYROTROPIN-RELEASING HORMONE RECEPTOR"/>
    <property type="match status" value="1"/>
</dbReference>
<reference evidence="11 12" key="1">
    <citation type="journal article" date="2016" name="Nat. Commun.">
        <title>Extremotolerant tardigrade genome and improved radiotolerance of human cultured cells by tardigrade-unique protein.</title>
        <authorList>
            <person name="Hashimoto T."/>
            <person name="Horikawa D.D."/>
            <person name="Saito Y."/>
            <person name="Kuwahara H."/>
            <person name="Kozuka-Hata H."/>
            <person name="Shin-I T."/>
            <person name="Minakuchi Y."/>
            <person name="Ohishi K."/>
            <person name="Motoyama A."/>
            <person name="Aizu T."/>
            <person name="Enomoto A."/>
            <person name="Kondo K."/>
            <person name="Tanaka S."/>
            <person name="Hara Y."/>
            <person name="Koshikawa S."/>
            <person name="Sagara H."/>
            <person name="Miura T."/>
            <person name="Yokobori S."/>
            <person name="Miyagawa K."/>
            <person name="Suzuki Y."/>
            <person name="Kubo T."/>
            <person name="Oyama M."/>
            <person name="Kohara Y."/>
            <person name="Fujiyama A."/>
            <person name="Arakawa K."/>
            <person name="Katayama T."/>
            <person name="Toyoda A."/>
            <person name="Kunieda T."/>
        </authorList>
    </citation>
    <scope>NUCLEOTIDE SEQUENCE [LARGE SCALE GENOMIC DNA]</scope>
    <source>
        <strain evidence="11 12">YOKOZUNA-1</strain>
    </source>
</reference>
<keyword evidence="12" id="KW-1185">Reference proteome</keyword>
<feature type="transmembrane region" description="Helical" evidence="9">
    <location>
        <begin position="113"/>
        <end position="139"/>
    </location>
</feature>
<dbReference type="OrthoDB" id="5987936at2759"/>
<dbReference type="InterPro" id="IPR017452">
    <property type="entry name" value="GPCR_Rhodpsn_7TM"/>
</dbReference>
<gene>
    <name evidence="11" type="primary">RvY_07293-1</name>
    <name evidence="11" type="synonym">RvY_07293.1</name>
    <name evidence="11" type="ORF">RvY_07293</name>
</gene>
<evidence type="ECO:0000256" key="9">
    <source>
        <dbReference type="SAM" id="Phobius"/>
    </source>
</evidence>
<name>A0A1D1V477_RAMVA</name>
<evidence type="ECO:0000256" key="6">
    <source>
        <dbReference type="ARBA" id="ARBA00023136"/>
    </source>
</evidence>
<protein>
    <recommendedName>
        <fullName evidence="3">Thyrotropin-releasing hormone receptor</fullName>
    </recommendedName>
    <alternativeName>
        <fullName evidence="7">Thyroliberin receptor</fullName>
    </alternativeName>
</protein>
<dbReference type="Gene3D" id="1.20.1070.10">
    <property type="entry name" value="Rhodopsin 7-helix transmembrane proteins"/>
    <property type="match status" value="1"/>
</dbReference>
<keyword evidence="8" id="KW-0807">Transducer</keyword>
<keyword evidence="6 9" id="KW-0472">Membrane</keyword>
<comment type="caution">
    <text evidence="11">The sequence shown here is derived from an EMBL/GenBank/DDBJ whole genome shotgun (WGS) entry which is preliminary data.</text>
</comment>
<dbReference type="InterPro" id="IPR002120">
    <property type="entry name" value="TRH_rcpt_1"/>
</dbReference>
<keyword evidence="8" id="KW-0675">Receptor</keyword>
<keyword evidence="8" id="KW-0297">G-protein coupled receptor</keyword>
<dbReference type="AlphaFoldDB" id="A0A1D1V477"/>
<organism evidence="11 12">
    <name type="scientific">Ramazzottius varieornatus</name>
    <name type="common">Water bear</name>
    <name type="synonym">Tardigrade</name>
    <dbReference type="NCBI Taxonomy" id="947166"/>
    <lineage>
        <taxon>Eukaryota</taxon>
        <taxon>Metazoa</taxon>
        <taxon>Ecdysozoa</taxon>
        <taxon>Tardigrada</taxon>
        <taxon>Eutardigrada</taxon>
        <taxon>Parachela</taxon>
        <taxon>Hypsibioidea</taxon>
        <taxon>Ramazzottiidae</taxon>
        <taxon>Ramazzottius</taxon>
    </lineage>
</organism>
<comment type="function">
    <text evidence="1">Receptor for thyrotropin-releasing hormone (TRH). Upon ligand binding, this G-protein-coupled receptor triggers activation of the phosphatidylinositol (IP3)-calcium-protein kinase C (PKC) pathway.</text>
</comment>
<keyword evidence="4 8" id="KW-0812">Transmembrane</keyword>
<evidence type="ECO:0000313" key="12">
    <source>
        <dbReference type="Proteomes" id="UP000186922"/>
    </source>
</evidence>
<comment type="subcellular location">
    <subcellularLocation>
        <location evidence="2">Membrane</location>
    </subcellularLocation>
</comment>
<dbReference type="PANTHER" id="PTHR46061:SF3">
    <property type="entry name" value="THYROTROPIN-RELEASING HORMONE RECEPTOR"/>
    <property type="match status" value="1"/>
</dbReference>
<feature type="transmembrane region" description="Helical" evidence="9">
    <location>
        <begin position="297"/>
        <end position="317"/>
    </location>
</feature>